<evidence type="ECO:0000313" key="3">
    <source>
        <dbReference type="EMBL" id="CAH0376727.1"/>
    </source>
</evidence>
<protein>
    <recommendedName>
        <fullName evidence="2">DUF6816 domain-containing protein</fullName>
    </recommendedName>
</protein>
<evidence type="ECO:0000256" key="1">
    <source>
        <dbReference type="SAM" id="SignalP"/>
    </source>
</evidence>
<evidence type="ECO:0000259" key="2">
    <source>
        <dbReference type="Pfam" id="PF20670"/>
    </source>
</evidence>
<keyword evidence="4" id="KW-1185">Reference proteome</keyword>
<proteinExistence type="predicted"/>
<dbReference type="OrthoDB" id="1723750at2759"/>
<dbReference type="InterPro" id="IPR049213">
    <property type="entry name" value="DUF6816"/>
</dbReference>
<dbReference type="Proteomes" id="UP000789595">
    <property type="component" value="Unassembled WGS sequence"/>
</dbReference>
<name>A0A8J2SXR4_9STRA</name>
<dbReference type="EMBL" id="CAKKNE010000005">
    <property type="protein sequence ID" value="CAH0376727.1"/>
    <property type="molecule type" value="Genomic_DNA"/>
</dbReference>
<dbReference type="PANTHER" id="PTHR14614">
    <property type="entry name" value="HEPATOCELLULAR CARCINOMA-ASSOCIATED ANTIGEN"/>
    <property type="match status" value="1"/>
</dbReference>
<dbReference type="SUPFAM" id="SSF53335">
    <property type="entry name" value="S-adenosyl-L-methionine-dependent methyltransferases"/>
    <property type="match status" value="1"/>
</dbReference>
<feature type="chain" id="PRO_5035185416" description="DUF6816 domain-containing protein" evidence="1">
    <location>
        <begin position="16"/>
        <end position="571"/>
    </location>
</feature>
<dbReference type="Pfam" id="PF10294">
    <property type="entry name" value="Methyltransf_16"/>
    <property type="match status" value="1"/>
</dbReference>
<dbReference type="InterPro" id="IPR029063">
    <property type="entry name" value="SAM-dependent_MTases_sf"/>
</dbReference>
<dbReference type="Gene3D" id="3.40.50.150">
    <property type="entry name" value="Vaccinia Virus protein VP39"/>
    <property type="match status" value="1"/>
</dbReference>
<comment type="caution">
    <text evidence="3">The sequence shown here is derived from an EMBL/GenBank/DDBJ whole genome shotgun (WGS) entry which is preliminary data.</text>
</comment>
<feature type="domain" description="DUF6816" evidence="2">
    <location>
        <begin position="345"/>
        <end position="567"/>
    </location>
</feature>
<reference evidence="3" key="1">
    <citation type="submission" date="2021-11" db="EMBL/GenBank/DDBJ databases">
        <authorList>
            <consortium name="Genoscope - CEA"/>
            <person name="William W."/>
        </authorList>
    </citation>
    <scope>NUCLEOTIDE SEQUENCE</scope>
</reference>
<dbReference type="AlphaFoldDB" id="A0A8J2SXR4"/>
<accession>A0A8J2SXR4</accession>
<sequence>MQATLVAALLAQATAAVHPQRSLPRVGCTTAVTPAAVQSRRSLLRIGCTTTVTPFASAAACKGDECLMQKRRTFERAGRTLVVDQEFSTAKQRSTGAGVWECGELLSAKLAAEPGLCKGKTVLELGAGCGLVAMTAALCGATRVVASDGDEGSCAHLEDILATNGLRETVAVPPPLRWEAASAASAKALGSFDVVLGADVTYNPANADALANALVAHASPSTKILLAHKRRQPADDATIKRLGEFFSITTLATGGSTAEPVSTLELRKTTARLDLDLAGASAANCADGYVRRNGACWLARRSLGGLVAALPAVAVASVPNGVASRFESDALVQPAVDQGRSEFSGVANLYYPDWMAGTWDVEQTLKRAEAPLGLKFIGGPRGDLAIAQKSLDEQRSRIGQPQKLKLRFVRTKFGVVEDRLYNTRSRLDAFAGKAVVSSVEYAETGGNNRRGNVVLGGSADDPLITTVTYYKGPAAQKVFSVARTTEASDDLWRGSEATRSIFALTNTNAAPPITTDSEILTELRRTTGDAVVGRLRLVDYMNPQDPLYFDARRKAVSIADYDVRMTKCDNV</sequence>
<organism evidence="3 4">
    <name type="scientific">Pelagomonas calceolata</name>
    <dbReference type="NCBI Taxonomy" id="35677"/>
    <lineage>
        <taxon>Eukaryota</taxon>
        <taxon>Sar</taxon>
        <taxon>Stramenopiles</taxon>
        <taxon>Ochrophyta</taxon>
        <taxon>Pelagophyceae</taxon>
        <taxon>Pelagomonadales</taxon>
        <taxon>Pelagomonadaceae</taxon>
        <taxon>Pelagomonas</taxon>
    </lineage>
</organism>
<feature type="signal peptide" evidence="1">
    <location>
        <begin position="1"/>
        <end position="15"/>
    </location>
</feature>
<dbReference type="CDD" id="cd02440">
    <property type="entry name" value="AdoMet_MTases"/>
    <property type="match status" value="1"/>
</dbReference>
<keyword evidence="1" id="KW-0732">Signal</keyword>
<dbReference type="InterPro" id="IPR019410">
    <property type="entry name" value="Methyltransf_16"/>
</dbReference>
<dbReference type="Pfam" id="PF20670">
    <property type="entry name" value="DUF6816"/>
    <property type="match status" value="1"/>
</dbReference>
<evidence type="ECO:0000313" key="4">
    <source>
        <dbReference type="Proteomes" id="UP000789595"/>
    </source>
</evidence>
<gene>
    <name evidence="3" type="ORF">PECAL_5P13340</name>
</gene>